<evidence type="ECO:0000313" key="6">
    <source>
        <dbReference type="EMBL" id="TCT27738.1"/>
    </source>
</evidence>
<feature type="domain" description="HTH lysR-type" evidence="5">
    <location>
        <begin position="5"/>
        <end position="62"/>
    </location>
</feature>
<dbReference type="PANTHER" id="PTHR30537">
    <property type="entry name" value="HTH-TYPE TRANSCRIPTIONAL REGULATOR"/>
    <property type="match status" value="1"/>
</dbReference>
<evidence type="ECO:0000259" key="5">
    <source>
        <dbReference type="PROSITE" id="PS50931"/>
    </source>
</evidence>
<dbReference type="InterPro" id="IPR036390">
    <property type="entry name" value="WH_DNA-bd_sf"/>
</dbReference>
<dbReference type="Gene3D" id="1.10.10.10">
    <property type="entry name" value="Winged helix-like DNA-binding domain superfamily/Winged helix DNA-binding domain"/>
    <property type="match status" value="1"/>
</dbReference>
<dbReference type="RefSeq" id="WP_165972922.1">
    <property type="nucleotide sequence ID" value="NZ_SMAR01000075.1"/>
</dbReference>
<sequence>MDTLPPLSSLLAFEAVYRSGSVTKAAEIMGRTHGAVSKQLKQLHEQCGIDLFEKRGSGIILTPQARSFAQTVAEALDEIRTGYRTLLQSTGRRPVKVLASATFTRTWLIPVLSRFSTAYPEIDISLQLVGPSGSQDHDGESDLVFSYNRLLSPTVRHDAIALGDVEMGPVLAPRYTHRLEGGTFSFPTRIDRRHATDVWQNWEELTGITIRAQKELVFDHTYLGFQAARTGMGVIMAPRFLIENMLESGELIAPAGFVKFENGFLVRPTWPKESPPNPDALIFLEWLKENARPDAAMHRS</sequence>
<evidence type="ECO:0000256" key="2">
    <source>
        <dbReference type="ARBA" id="ARBA00023015"/>
    </source>
</evidence>
<dbReference type="InterPro" id="IPR058163">
    <property type="entry name" value="LysR-type_TF_proteobact-type"/>
</dbReference>
<evidence type="ECO:0000256" key="1">
    <source>
        <dbReference type="ARBA" id="ARBA00009437"/>
    </source>
</evidence>
<name>A0A4R3NE94_9HYPH</name>
<keyword evidence="2" id="KW-0805">Transcription regulation</keyword>
<dbReference type="AlphaFoldDB" id="A0A4R3NE94"/>
<keyword evidence="4" id="KW-0804">Transcription</keyword>
<dbReference type="SUPFAM" id="SSF53850">
    <property type="entry name" value="Periplasmic binding protein-like II"/>
    <property type="match status" value="1"/>
</dbReference>
<dbReference type="Pfam" id="PF00126">
    <property type="entry name" value="HTH_1"/>
    <property type="match status" value="1"/>
</dbReference>
<comment type="caution">
    <text evidence="6">The sequence shown here is derived from an EMBL/GenBank/DDBJ whole genome shotgun (WGS) entry which is preliminary data.</text>
</comment>
<comment type="similarity">
    <text evidence="1">Belongs to the LysR transcriptional regulatory family.</text>
</comment>
<dbReference type="InterPro" id="IPR036388">
    <property type="entry name" value="WH-like_DNA-bd_sf"/>
</dbReference>
<protein>
    <submittedName>
        <fullName evidence="6">LysR family transcriptional regulator</fullName>
    </submittedName>
</protein>
<dbReference type="EMBL" id="SMAR01000075">
    <property type="protein sequence ID" value="TCT27738.1"/>
    <property type="molecule type" value="Genomic_DNA"/>
</dbReference>
<dbReference type="InterPro" id="IPR005119">
    <property type="entry name" value="LysR_subst-bd"/>
</dbReference>
<dbReference type="PANTHER" id="PTHR30537:SF74">
    <property type="entry name" value="HTH-TYPE TRANSCRIPTIONAL REGULATOR TRPI"/>
    <property type="match status" value="1"/>
</dbReference>
<dbReference type="InterPro" id="IPR000847">
    <property type="entry name" value="LysR_HTH_N"/>
</dbReference>
<organism evidence="6 7">
    <name type="scientific">Martelella mediterranea</name>
    <dbReference type="NCBI Taxonomy" id="293089"/>
    <lineage>
        <taxon>Bacteria</taxon>
        <taxon>Pseudomonadati</taxon>
        <taxon>Pseudomonadota</taxon>
        <taxon>Alphaproteobacteria</taxon>
        <taxon>Hyphomicrobiales</taxon>
        <taxon>Aurantimonadaceae</taxon>
        <taxon>Martelella</taxon>
    </lineage>
</organism>
<gene>
    <name evidence="6" type="ORF">EDC90_10755</name>
</gene>
<dbReference type="Gene3D" id="3.40.190.10">
    <property type="entry name" value="Periplasmic binding protein-like II"/>
    <property type="match status" value="2"/>
</dbReference>
<evidence type="ECO:0000313" key="7">
    <source>
        <dbReference type="Proteomes" id="UP000295097"/>
    </source>
</evidence>
<accession>A0A4R3NE94</accession>
<dbReference type="SUPFAM" id="SSF46785">
    <property type="entry name" value="Winged helix' DNA-binding domain"/>
    <property type="match status" value="1"/>
</dbReference>
<reference evidence="6 7" key="1">
    <citation type="submission" date="2019-03" db="EMBL/GenBank/DDBJ databases">
        <title>Freshwater and sediment microbial communities from various areas in North America, analyzing microbe dynamics in response to fracking.</title>
        <authorList>
            <person name="Lamendella R."/>
        </authorList>
    </citation>
    <scope>NUCLEOTIDE SEQUENCE [LARGE SCALE GENOMIC DNA]</scope>
    <source>
        <strain evidence="6 7">175.2</strain>
    </source>
</reference>
<dbReference type="GO" id="GO:0003700">
    <property type="term" value="F:DNA-binding transcription factor activity"/>
    <property type="evidence" value="ECO:0007669"/>
    <property type="project" value="InterPro"/>
</dbReference>
<dbReference type="GO" id="GO:0043565">
    <property type="term" value="F:sequence-specific DNA binding"/>
    <property type="evidence" value="ECO:0007669"/>
    <property type="project" value="TreeGrafter"/>
</dbReference>
<dbReference type="Pfam" id="PF03466">
    <property type="entry name" value="LysR_substrate"/>
    <property type="match status" value="1"/>
</dbReference>
<keyword evidence="7" id="KW-1185">Reference proteome</keyword>
<dbReference type="Proteomes" id="UP000295097">
    <property type="component" value="Unassembled WGS sequence"/>
</dbReference>
<evidence type="ECO:0000256" key="4">
    <source>
        <dbReference type="ARBA" id="ARBA00023163"/>
    </source>
</evidence>
<dbReference type="GO" id="GO:0006351">
    <property type="term" value="P:DNA-templated transcription"/>
    <property type="evidence" value="ECO:0007669"/>
    <property type="project" value="TreeGrafter"/>
</dbReference>
<keyword evidence="3" id="KW-0238">DNA-binding</keyword>
<dbReference type="PROSITE" id="PS50931">
    <property type="entry name" value="HTH_LYSR"/>
    <property type="match status" value="1"/>
</dbReference>
<proteinExistence type="inferred from homology"/>
<evidence type="ECO:0000256" key="3">
    <source>
        <dbReference type="ARBA" id="ARBA00023125"/>
    </source>
</evidence>